<name>A0ABT4I2W6_9BACL</name>
<evidence type="ECO:0000313" key="1">
    <source>
        <dbReference type="EMBL" id="MCZ0833398.1"/>
    </source>
</evidence>
<dbReference type="RefSeq" id="WP_258418344.1">
    <property type="nucleotide sequence ID" value="NZ_JAPTNG010000023.1"/>
</dbReference>
<dbReference type="EMBL" id="JAPTNG010000023">
    <property type="protein sequence ID" value="MCZ0833398.1"/>
    <property type="molecule type" value="Genomic_DNA"/>
</dbReference>
<gene>
    <name evidence="1" type="ORF">O0535_22075</name>
</gene>
<accession>A0ABT4I2W6</accession>
<protein>
    <submittedName>
        <fullName evidence="1">Uncharacterized protein</fullName>
    </submittedName>
</protein>
<evidence type="ECO:0000313" key="2">
    <source>
        <dbReference type="Proteomes" id="UP001067708"/>
    </source>
</evidence>
<sequence>MLAWGGCEPIDCSRLQKTAQRASNYQKTLNSMCLIGDNSQYNNQTGVLLYNTSKATCYHFNAGRDRTPSHSSKALIRCVGLFEAYRGLATHQQEREFKKDLEEVMIYERLKGRSQPGSKERPIIKH</sequence>
<proteinExistence type="predicted"/>
<reference evidence="1" key="1">
    <citation type="submission" date="2022-09" db="EMBL/GenBank/DDBJ databases">
        <title>Genome analysis and characterization of larvicidal activity of Brevibacillus strains.</title>
        <authorList>
            <person name="Patrusheva E.V."/>
            <person name="Izotova A.O."/>
            <person name="Toshchakov S.V."/>
            <person name="Sineoky S.P."/>
        </authorList>
    </citation>
    <scope>NUCLEOTIDE SEQUENCE</scope>
    <source>
        <strain evidence="1">VKPM_B-13244</strain>
    </source>
</reference>
<keyword evidence="2" id="KW-1185">Reference proteome</keyword>
<organism evidence="1 2">
    <name type="scientific">Brevibacillus halotolerans</name>
    <dbReference type="NCBI Taxonomy" id="1507437"/>
    <lineage>
        <taxon>Bacteria</taxon>
        <taxon>Bacillati</taxon>
        <taxon>Bacillota</taxon>
        <taxon>Bacilli</taxon>
        <taxon>Bacillales</taxon>
        <taxon>Paenibacillaceae</taxon>
        <taxon>Brevibacillus</taxon>
    </lineage>
</organism>
<comment type="caution">
    <text evidence="1">The sequence shown here is derived from an EMBL/GenBank/DDBJ whole genome shotgun (WGS) entry which is preliminary data.</text>
</comment>
<dbReference type="Proteomes" id="UP001067708">
    <property type="component" value="Unassembled WGS sequence"/>
</dbReference>